<proteinExistence type="predicted"/>
<keyword evidence="3" id="KW-1185">Reference proteome</keyword>
<dbReference type="SMART" id="SM00497">
    <property type="entry name" value="IENR1"/>
    <property type="match status" value="2"/>
</dbReference>
<evidence type="ECO:0000259" key="1">
    <source>
        <dbReference type="SMART" id="SM00507"/>
    </source>
</evidence>
<dbReference type="InterPro" id="IPR003615">
    <property type="entry name" value="HNH_nuc"/>
</dbReference>
<dbReference type="Gene3D" id="1.10.10.10">
    <property type="entry name" value="Winged helix-like DNA-binding domain superfamily/Winged helix DNA-binding domain"/>
    <property type="match status" value="2"/>
</dbReference>
<evidence type="ECO:0000313" key="2">
    <source>
        <dbReference type="EMBL" id="CAG8598576.1"/>
    </source>
</evidence>
<dbReference type="InterPro" id="IPR003647">
    <property type="entry name" value="Intron_nuc_1_rpt"/>
</dbReference>
<dbReference type="AlphaFoldDB" id="A0A9N9CGZ6"/>
<gene>
    <name evidence="2" type="ORF">ALEPTO_LOCUS8036</name>
</gene>
<dbReference type="EMBL" id="CAJVPS010004062">
    <property type="protein sequence ID" value="CAG8598576.1"/>
    <property type="molecule type" value="Genomic_DNA"/>
</dbReference>
<accession>A0A9N9CGZ6</accession>
<comment type="caution">
    <text evidence="2">The sequence shown here is derived from an EMBL/GenBank/DDBJ whole genome shotgun (WGS) entry which is preliminary data.</text>
</comment>
<organism evidence="2 3">
    <name type="scientific">Ambispora leptoticha</name>
    <dbReference type="NCBI Taxonomy" id="144679"/>
    <lineage>
        <taxon>Eukaryota</taxon>
        <taxon>Fungi</taxon>
        <taxon>Fungi incertae sedis</taxon>
        <taxon>Mucoromycota</taxon>
        <taxon>Glomeromycotina</taxon>
        <taxon>Glomeromycetes</taxon>
        <taxon>Archaeosporales</taxon>
        <taxon>Ambisporaceae</taxon>
        <taxon>Ambispora</taxon>
    </lineage>
</organism>
<evidence type="ECO:0000313" key="3">
    <source>
        <dbReference type="Proteomes" id="UP000789508"/>
    </source>
</evidence>
<dbReference type="InterPro" id="IPR036388">
    <property type="entry name" value="WH-like_DNA-bd_sf"/>
</dbReference>
<dbReference type="OrthoDB" id="447635at2759"/>
<dbReference type="Proteomes" id="UP000789508">
    <property type="component" value="Unassembled WGS sequence"/>
</dbReference>
<dbReference type="Gene3D" id="3.90.75.20">
    <property type="match status" value="2"/>
</dbReference>
<dbReference type="InterPro" id="IPR044925">
    <property type="entry name" value="His-Me_finger_sf"/>
</dbReference>
<dbReference type="SUPFAM" id="SSF64496">
    <property type="entry name" value="DNA-binding domain of intron-encoded endonucleases"/>
    <property type="match status" value="1"/>
</dbReference>
<dbReference type="Pfam" id="PF13392">
    <property type="entry name" value="HNH_3"/>
    <property type="match status" value="1"/>
</dbReference>
<dbReference type="SUPFAM" id="SSF54060">
    <property type="entry name" value="His-Me finger endonucleases"/>
    <property type="match status" value="2"/>
</dbReference>
<name>A0A9N9CGZ6_9GLOM</name>
<protein>
    <submittedName>
        <fullName evidence="2">1682_t:CDS:1</fullName>
    </submittedName>
</protein>
<feature type="domain" description="HNH nuclease" evidence="1">
    <location>
        <begin position="209"/>
        <end position="257"/>
    </location>
</feature>
<dbReference type="SMART" id="SM00507">
    <property type="entry name" value="HNHc"/>
    <property type="match status" value="2"/>
</dbReference>
<feature type="domain" description="HNH nuclease" evidence="1">
    <location>
        <begin position="48"/>
        <end position="96"/>
    </location>
</feature>
<reference evidence="2" key="1">
    <citation type="submission" date="2021-06" db="EMBL/GenBank/DDBJ databases">
        <authorList>
            <person name="Kallberg Y."/>
            <person name="Tangrot J."/>
            <person name="Rosling A."/>
        </authorList>
    </citation>
    <scope>NUCLEOTIDE SEQUENCE</scope>
    <source>
        <strain evidence="2">FL130A</strain>
    </source>
</reference>
<sequence>MEIWLPIAGSNYFISNIGRVKNRNGRISEGSILKGHGYIRANININGLSTKPYIHRLVAEAFISNPENKPYINHKNGYRDDNRADNLEWVTPKENAERKVFPNRGRGRSRKIVQKTLDGNVVQIWDSITLAGYALKISRNHISACCSRKRNIAGGWRWMYYEDYIGQDPNEEWREIEVDLRKFKVSSLGRIQLRNGLISRGSLHSGYLRVEKYYIHRLVALAFCLKEQGKDYVNHLDGRPTNNKASNLEWCTPKENSQHAVHFGLWGNCRRRAVKQIFGDGSTQEFQSISEAQRITGIDGSYIGKVCKGHKARAGGYYWEYVVQ</sequence>